<dbReference type="EMBL" id="ML977310">
    <property type="protein sequence ID" value="KAF2123228.1"/>
    <property type="molecule type" value="Genomic_DNA"/>
</dbReference>
<dbReference type="Pfam" id="PF06985">
    <property type="entry name" value="HET"/>
    <property type="match status" value="1"/>
</dbReference>
<dbReference type="AlphaFoldDB" id="A0A6A5ZXW4"/>
<accession>A0A6A5ZXW4</accession>
<dbReference type="Pfam" id="PF26639">
    <property type="entry name" value="Het-6_barrel"/>
    <property type="match status" value="1"/>
</dbReference>
<name>A0A6A5ZXW4_9PLEO</name>
<reference evidence="2" key="1">
    <citation type="journal article" date="2020" name="Stud. Mycol.">
        <title>101 Dothideomycetes genomes: a test case for predicting lifestyles and emergence of pathogens.</title>
        <authorList>
            <person name="Haridas S."/>
            <person name="Albert R."/>
            <person name="Binder M."/>
            <person name="Bloem J."/>
            <person name="Labutti K."/>
            <person name="Salamov A."/>
            <person name="Andreopoulos B."/>
            <person name="Baker S."/>
            <person name="Barry K."/>
            <person name="Bills G."/>
            <person name="Bluhm B."/>
            <person name="Cannon C."/>
            <person name="Castanera R."/>
            <person name="Culley D."/>
            <person name="Daum C."/>
            <person name="Ezra D."/>
            <person name="Gonzalez J."/>
            <person name="Henrissat B."/>
            <person name="Kuo A."/>
            <person name="Liang C."/>
            <person name="Lipzen A."/>
            <person name="Lutzoni F."/>
            <person name="Magnuson J."/>
            <person name="Mondo S."/>
            <person name="Nolan M."/>
            <person name="Ohm R."/>
            <person name="Pangilinan J."/>
            <person name="Park H.-J."/>
            <person name="Ramirez L."/>
            <person name="Alfaro M."/>
            <person name="Sun H."/>
            <person name="Tritt A."/>
            <person name="Yoshinaga Y."/>
            <person name="Zwiers L.-H."/>
            <person name="Turgeon B."/>
            <person name="Goodwin S."/>
            <person name="Spatafora J."/>
            <person name="Crous P."/>
            <person name="Grigoriev I."/>
        </authorList>
    </citation>
    <scope>NUCLEOTIDE SEQUENCE</scope>
    <source>
        <strain evidence="2">CBS 627.86</strain>
    </source>
</reference>
<evidence type="ECO:0000259" key="1">
    <source>
        <dbReference type="Pfam" id="PF06985"/>
    </source>
</evidence>
<evidence type="ECO:0000313" key="2">
    <source>
        <dbReference type="EMBL" id="KAF2123228.1"/>
    </source>
</evidence>
<dbReference type="InterPro" id="IPR010730">
    <property type="entry name" value="HET"/>
</dbReference>
<proteinExistence type="predicted"/>
<keyword evidence="3" id="KW-1185">Reference proteome</keyword>
<protein>
    <submittedName>
        <fullName evidence="2">Heterokaryon incompatibility protein-domain-containing protein</fullName>
    </submittedName>
</protein>
<dbReference type="InterPro" id="IPR052895">
    <property type="entry name" value="HetReg/Transcr_Mod"/>
</dbReference>
<sequence length="671" mass="76188">MEDDAQRFTYAPLQPGEIRLLYADTSSPTTEWSLYTVQIRDEDAAEDFDALSYTWGDQDEVFPFVCNGKMMHIHRNLHNALPFLARKGSTLPLWIDAICINQADDTEKIQQIGQMSQIYRRASTVWAWLGTATEDSEETIATLRQLSVIGKQLNEIAPLWKASTKGPEQLGLPPVTSSVWSHGVSFILNNPWFDRLWVVQEAALANSIKLLWGRDIIPWDVLENVDKYKGYLLALPACSNSEVIMQSIPSEPNGIVDIRGVMNDWNSRDSSDWFSETSKFHTRAAEKLLYLVVKMMRGKKFECSDPRDRILALLGFLKQYEVHILLSIFRLTDTTGLDSLTTSTTTILYTRIIAFLLGEVSNQKFKTWWNLLGFGGTLNEVPRRPSWVPDLHREDEGDCSRTRLLSDFEEMSRASYYASPHATSFAISDIARGEAHMLGTFFGMVAAVYPELPESCTSSADFLDMIIWKFSLFNYILDAGVQIDQRVYELTLMAAANDGLEKMDMKDDMKWDHKHDTRGDIEEVIREAWEPEQLISESHDFVQGLCRQFSLEPNLSSLNSLRHNPRLYHRVCQAASNLTQPVEEYMQRLLALGRRPIFTTHNHRIGFSTRGVQQGDSLVIFAGAPTPHVIRRAVNMGKETYALIGEAYVNGMMNGEIEHMSGSEAEEVLLV</sequence>
<evidence type="ECO:0000313" key="3">
    <source>
        <dbReference type="Proteomes" id="UP000799770"/>
    </source>
</evidence>
<dbReference type="PANTHER" id="PTHR24148">
    <property type="entry name" value="ANKYRIN REPEAT DOMAIN-CONTAINING PROTEIN 39 HOMOLOG-RELATED"/>
    <property type="match status" value="1"/>
</dbReference>
<feature type="domain" description="Heterokaryon incompatibility" evidence="1">
    <location>
        <begin position="48"/>
        <end position="201"/>
    </location>
</feature>
<dbReference type="Proteomes" id="UP000799770">
    <property type="component" value="Unassembled WGS sequence"/>
</dbReference>
<organism evidence="2 3">
    <name type="scientific">Lophiotrema nucula</name>
    <dbReference type="NCBI Taxonomy" id="690887"/>
    <lineage>
        <taxon>Eukaryota</taxon>
        <taxon>Fungi</taxon>
        <taxon>Dikarya</taxon>
        <taxon>Ascomycota</taxon>
        <taxon>Pezizomycotina</taxon>
        <taxon>Dothideomycetes</taxon>
        <taxon>Pleosporomycetidae</taxon>
        <taxon>Pleosporales</taxon>
        <taxon>Lophiotremataceae</taxon>
        <taxon>Lophiotrema</taxon>
    </lineage>
</organism>
<dbReference type="PANTHER" id="PTHR24148:SF64">
    <property type="entry name" value="HETEROKARYON INCOMPATIBILITY DOMAIN-CONTAINING PROTEIN"/>
    <property type="match status" value="1"/>
</dbReference>
<dbReference type="OrthoDB" id="4476201at2759"/>
<gene>
    <name evidence="2" type="ORF">BDV96DRAFT_562127</name>
</gene>